<protein>
    <submittedName>
        <fullName evidence="2">Uncharacterized protein</fullName>
    </submittedName>
</protein>
<proteinExistence type="predicted"/>
<feature type="region of interest" description="Disordered" evidence="1">
    <location>
        <begin position="350"/>
        <end position="405"/>
    </location>
</feature>
<gene>
    <name evidence="2" type="ORF">BT96DRAFT_990188</name>
</gene>
<dbReference type="EMBL" id="ML769424">
    <property type="protein sequence ID" value="KAE9403527.1"/>
    <property type="molecule type" value="Genomic_DNA"/>
</dbReference>
<feature type="region of interest" description="Disordered" evidence="1">
    <location>
        <begin position="417"/>
        <end position="450"/>
    </location>
</feature>
<evidence type="ECO:0000313" key="2">
    <source>
        <dbReference type="EMBL" id="KAE9403527.1"/>
    </source>
</evidence>
<dbReference type="AlphaFoldDB" id="A0A6A4I2W8"/>
<dbReference type="Gene3D" id="1.10.30.10">
    <property type="entry name" value="High mobility group box domain"/>
    <property type="match status" value="1"/>
</dbReference>
<sequence length="450" mass="49991">MAQQKKASNFDKLLHASRRVGSTARKPWRIRAKRIGIKLIAGQKAEKKKQHVAQKESYKEALLEVHQQIYAAAAEIHECFIHLPTELIATDIFQSERLQVSTKNVGRYNTFVSLQSKLMNAEIPEGQPRQKVDELSKKISKMWEVMSEEEKDAATREELAHLCDCQANKERVQETLQHLTMRTGNEHLLITTHGSNKVYHKLFVFTSSNHVVEFFSNAYKEIPADMGYRMDAFMVSGVEGLAQMHVQIIAQMKKDIAGLIFRKPQESVGNVKVGRMTYLGFEEQITKRFGVVVKNWPLNEFKNPSHVSTKSELELLWHAWESGVAHFYRMTTQEYSDWLVIASGPAVIQSIDNGQEGGDGSSNSKAATGGQTVPEEGLSSTSGGGIQVPSRVSPSPTSGLAPPSNFVAMNMVTDASGDAVAVRKRAPRKKRSDAGKPRKRTVGATSNEAA</sequence>
<dbReference type="OrthoDB" id="3033638at2759"/>
<organism evidence="2 3">
    <name type="scientific">Gymnopus androsaceus JB14</name>
    <dbReference type="NCBI Taxonomy" id="1447944"/>
    <lineage>
        <taxon>Eukaryota</taxon>
        <taxon>Fungi</taxon>
        <taxon>Dikarya</taxon>
        <taxon>Basidiomycota</taxon>
        <taxon>Agaricomycotina</taxon>
        <taxon>Agaricomycetes</taxon>
        <taxon>Agaricomycetidae</taxon>
        <taxon>Agaricales</taxon>
        <taxon>Marasmiineae</taxon>
        <taxon>Omphalotaceae</taxon>
        <taxon>Gymnopus</taxon>
    </lineage>
</organism>
<dbReference type="Proteomes" id="UP000799118">
    <property type="component" value="Unassembled WGS sequence"/>
</dbReference>
<keyword evidence="3" id="KW-1185">Reference proteome</keyword>
<evidence type="ECO:0000313" key="3">
    <source>
        <dbReference type="Proteomes" id="UP000799118"/>
    </source>
</evidence>
<accession>A0A6A4I2W8</accession>
<feature type="compositionally biased region" description="Basic residues" evidence="1">
    <location>
        <begin position="422"/>
        <end position="441"/>
    </location>
</feature>
<dbReference type="InterPro" id="IPR036910">
    <property type="entry name" value="HMG_box_dom_sf"/>
</dbReference>
<feature type="compositionally biased region" description="Polar residues" evidence="1">
    <location>
        <begin position="361"/>
        <end position="371"/>
    </location>
</feature>
<dbReference type="SUPFAM" id="SSF47095">
    <property type="entry name" value="HMG-box"/>
    <property type="match status" value="1"/>
</dbReference>
<name>A0A6A4I2W8_9AGAR</name>
<reference evidence="2" key="1">
    <citation type="journal article" date="2019" name="Environ. Microbiol.">
        <title>Fungal ecological strategies reflected in gene transcription - a case study of two litter decomposers.</title>
        <authorList>
            <person name="Barbi F."/>
            <person name="Kohler A."/>
            <person name="Barry K."/>
            <person name="Baskaran P."/>
            <person name="Daum C."/>
            <person name="Fauchery L."/>
            <person name="Ihrmark K."/>
            <person name="Kuo A."/>
            <person name="LaButti K."/>
            <person name="Lipzen A."/>
            <person name="Morin E."/>
            <person name="Grigoriev I.V."/>
            <person name="Henrissat B."/>
            <person name="Lindahl B."/>
            <person name="Martin F."/>
        </authorList>
    </citation>
    <scope>NUCLEOTIDE SEQUENCE</scope>
    <source>
        <strain evidence="2">JB14</strain>
    </source>
</reference>
<evidence type="ECO:0000256" key="1">
    <source>
        <dbReference type="SAM" id="MobiDB-lite"/>
    </source>
</evidence>